<dbReference type="Proteomes" id="UP000093962">
    <property type="component" value="Unassembled WGS sequence"/>
</dbReference>
<sequence length="143" mass="14525">MTSHTSRRRRGVAGAILAGAVAAGMMITPAAAHADILDDLDAQYDIGASGGDLSKLLHTALKLRSQGFGPSRGNLADIEAALDQRPNQVPLIHALQDTVKFQKRNQARAAGAKPQNPIVIGGPGGLPPGLVPGTGGSQIPLGG</sequence>
<evidence type="ECO:0000256" key="1">
    <source>
        <dbReference type="SAM" id="MobiDB-lite"/>
    </source>
</evidence>
<dbReference type="RefSeq" id="WP_064860759.1">
    <property type="nucleotide sequence ID" value="NZ_LSKA01000552.1"/>
</dbReference>
<reference evidence="3 5" key="1">
    <citation type="submission" date="2016-06" db="EMBL/GenBank/DDBJ databases">
        <authorList>
            <person name="Kjaerup R.B."/>
            <person name="Dalgaard T.S."/>
            <person name="Juul-Madsen H.R."/>
        </authorList>
    </citation>
    <scope>NUCLEOTIDE SEQUENCE [LARGE SCALE GENOMIC DNA]</scope>
    <source>
        <strain evidence="3 5">1199456.5</strain>
    </source>
</reference>
<dbReference type="OrthoDB" id="4731062at2"/>
<feature type="signal peptide" evidence="2">
    <location>
        <begin position="1"/>
        <end position="34"/>
    </location>
</feature>
<evidence type="ECO:0000313" key="4">
    <source>
        <dbReference type="EMBL" id="TDK84899.1"/>
    </source>
</evidence>
<name>A0A1A0LYP3_MYCMU</name>
<dbReference type="EMBL" id="SDLO01000030">
    <property type="protein sequence ID" value="TDK84899.1"/>
    <property type="molecule type" value="Genomic_DNA"/>
</dbReference>
<evidence type="ECO:0008006" key="7">
    <source>
        <dbReference type="Google" id="ProtNLM"/>
    </source>
</evidence>
<feature type="region of interest" description="Disordered" evidence="1">
    <location>
        <begin position="109"/>
        <end position="143"/>
    </location>
</feature>
<feature type="chain" id="PRO_5036015435" description="DUF732 domain-containing protein" evidence="2">
    <location>
        <begin position="35"/>
        <end position="143"/>
    </location>
</feature>
<dbReference type="PROSITE" id="PS51318">
    <property type="entry name" value="TAT"/>
    <property type="match status" value="1"/>
</dbReference>
<keyword evidence="2" id="KW-0732">Signal</keyword>
<organism evidence="3 5">
    <name type="scientific">Mycolicibacterium mucogenicum</name>
    <name type="common">Mycobacterium mucogenicum</name>
    <dbReference type="NCBI Taxonomy" id="56689"/>
    <lineage>
        <taxon>Bacteria</taxon>
        <taxon>Bacillati</taxon>
        <taxon>Actinomycetota</taxon>
        <taxon>Actinomycetes</taxon>
        <taxon>Mycobacteriales</taxon>
        <taxon>Mycobacteriaceae</taxon>
        <taxon>Mycolicibacterium</taxon>
    </lineage>
</organism>
<evidence type="ECO:0000313" key="3">
    <source>
        <dbReference type="EMBL" id="OBA77713.1"/>
    </source>
</evidence>
<reference evidence="4 6" key="2">
    <citation type="submission" date="2019-01" db="EMBL/GenBank/DDBJ databases">
        <title>High-quality-draft genome sequences of five non-tuberculosis mycobacteriaceae isolated from a nosocomial environment.</title>
        <authorList>
            <person name="Tiago I."/>
            <person name="Alarico S."/>
            <person name="Pereira S.G."/>
            <person name="Coelho C."/>
            <person name="Maranha A."/>
            <person name="Empadinhas N."/>
        </authorList>
    </citation>
    <scope>NUCLEOTIDE SEQUENCE [LARGE SCALE GENOMIC DNA]</scope>
    <source>
        <strain evidence="4 6">24AIII</strain>
    </source>
</reference>
<accession>A0A1A0LYP3</accession>
<feature type="compositionally biased region" description="Gly residues" evidence="1">
    <location>
        <begin position="132"/>
        <end position="143"/>
    </location>
</feature>
<dbReference type="InterPro" id="IPR006311">
    <property type="entry name" value="TAT_signal"/>
</dbReference>
<dbReference type="AlphaFoldDB" id="A0A1A0LYP3"/>
<proteinExistence type="predicted"/>
<dbReference type="EMBL" id="LZSF01000274">
    <property type="protein sequence ID" value="OBA77713.1"/>
    <property type="molecule type" value="Genomic_DNA"/>
</dbReference>
<evidence type="ECO:0000256" key="2">
    <source>
        <dbReference type="SAM" id="SignalP"/>
    </source>
</evidence>
<dbReference type="Proteomes" id="UP000294929">
    <property type="component" value="Unassembled WGS sequence"/>
</dbReference>
<comment type="caution">
    <text evidence="3">The sequence shown here is derived from an EMBL/GenBank/DDBJ whole genome shotgun (WGS) entry which is preliminary data.</text>
</comment>
<protein>
    <recommendedName>
        <fullName evidence="7">DUF732 domain-containing protein</fullName>
    </recommendedName>
</protein>
<evidence type="ECO:0000313" key="6">
    <source>
        <dbReference type="Proteomes" id="UP000294929"/>
    </source>
</evidence>
<gene>
    <name evidence="3" type="ORF">A5642_05240</name>
    <name evidence="4" type="ORF">EUA03_24510</name>
</gene>
<evidence type="ECO:0000313" key="5">
    <source>
        <dbReference type="Proteomes" id="UP000093962"/>
    </source>
</evidence>